<name>A0ABU0D541_9BACI</name>
<evidence type="ECO:0000313" key="4">
    <source>
        <dbReference type="Proteomes" id="UP001232343"/>
    </source>
</evidence>
<keyword evidence="1" id="KW-0238">DNA-binding</keyword>
<dbReference type="Gene3D" id="3.30.200.150">
    <property type="match status" value="1"/>
</dbReference>
<dbReference type="InterPro" id="IPR010982">
    <property type="entry name" value="Lambda_DNA-bd_dom_sf"/>
</dbReference>
<dbReference type="SUPFAM" id="SSF56112">
    <property type="entry name" value="Protein kinase-like (PK-like)"/>
    <property type="match status" value="1"/>
</dbReference>
<feature type="domain" description="HTH cro/C1-type" evidence="2">
    <location>
        <begin position="7"/>
        <end position="61"/>
    </location>
</feature>
<dbReference type="EMBL" id="JAUSUO010000005">
    <property type="protein sequence ID" value="MDQ0343520.1"/>
    <property type="molecule type" value="Genomic_DNA"/>
</dbReference>
<comment type="caution">
    <text evidence="3">The sequence shown here is derived from an EMBL/GenBank/DDBJ whole genome shotgun (WGS) entry which is preliminary data.</text>
</comment>
<dbReference type="PANTHER" id="PTHR46558:SF13">
    <property type="entry name" value="HTH-TYPE TRANSCRIPTIONAL REGULATOR IMMR"/>
    <property type="match status" value="1"/>
</dbReference>
<dbReference type="SUPFAM" id="SSF47413">
    <property type="entry name" value="lambda repressor-like DNA-binding domains"/>
    <property type="match status" value="1"/>
</dbReference>
<dbReference type="Pfam" id="PF01381">
    <property type="entry name" value="HTH_3"/>
    <property type="match status" value="1"/>
</dbReference>
<dbReference type="SMART" id="SM00530">
    <property type="entry name" value="HTH_XRE"/>
    <property type="match status" value="1"/>
</dbReference>
<sequence length="373" mass="43155">MNIGEKLKLRRKKAGFTQEQVAEKLNITRQTLSNWEVGKYYPDIDSIIALSQIYQLSLDELLLGKIYFKGALPMAKKLSEMEIQRIVTNHYPNGYDFKELSGGLVSQTYSFNTEISKYVFQVGNRPEVYEKEKWVYNHYNHLLPLRNVLKVEVEDGVAYSISNYIEGKKLFDLNSQELLDIVPSIMKTLEILESIEVTEQNGYGRYDNNGHGAYPTWEDFIKAVYNEKIYNWAPLERNGLDSSVVTNALQKLKSHINSISIGKKNMIHGDLGSFNLLAENGKITGIIDWSLSLYGDHLYDKANILFWNEDKLQPLIQQIRNKYIDSPEAKEKVYCYMLRIGLEEIYNTVILNEVGYDIEWVANRLQKITDTFL</sequence>
<dbReference type="RefSeq" id="WP_244683208.1">
    <property type="nucleotide sequence ID" value="NZ_JALIRM010000015.1"/>
</dbReference>
<evidence type="ECO:0000313" key="3">
    <source>
        <dbReference type="EMBL" id="MDQ0343520.1"/>
    </source>
</evidence>
<accession>A0ABU0D541</accession>
<dbReference type="PANTHER" id="PTHR46558">
    <property type="entry name" value="TRACRIPTIONAL REGULATORY PROTEIN-RELATED-RELATED"/>
    <property type="match status" value="1"/>
</dbReference>
<dbReference type="Gene3D" id="3.90.1200.10">
    <property type="match status" value="1"/>
</dbReference>
<proteinExistence type="predicted"/>
<evidence type="ECO:0000256" key="1">
    <source>
        <dbReference type="ARBA" id="ARBA00023125"/>
    </source>
</evidence>
<organism evidence="3 4">
    <name type="scientific">Lederbergia wuyishanensis</name>
    <dbReference type="NCBI Taxonomy" id="1347903"/>
    <lineage>
        <taxon>Bacteria</taxon>
        <taxon>Bacillati</taxon>
        <taxon>Bacillota</taxon>
        <taxon>Bacilli</taxon>
        <taxon>Bacillales</taxon>
        <taxon>Bacillaceae</taxon>
        <taxon>Lederbergia</taxon>
    </lineage>
</organism>
<dbReference type="InterPro" id="IPR011009">
    <property type="entry name" value="Kinase-like_dom_sf"/>
</dbReference>
<dbReference type="Proteomes" id="UP001232343">
    <property type="component" value="Unassembled WGS sequence"/>
</dbReference>
<keyword evidence="4" id="KW-1185">Reference proteome</keyword>
<dbReference type="CDD" id="cd00093">
    <property type="entry name" value="HTH_XRE"/>
    <property type="match status" value="1"/>
</dbReference>
<dbReference type="InterPro" id="IPR002575">
    <property type="entry name" value="Aminoglycoside_PTrfase"/>
</dbReference>
<dbReference type="InterPro" id="IPR001387">
    <property type="entry name" value="Cro/C1-type_HTH"/>
</dbReference>
<evidence type="ECO:0000259" key="2">
    <source>
        <dbReference type="PROSITE" id="PS50943"/>
    </source>
</evidence>
<dbReference type="Pfam" id="PF01636">
    <property type="entry name" value="APH"/>
    <property type="match status" value="1"/>
</dbReference>
<dbReference type="Gene3D" id="1.10.260.40">
    <property type="entry name" value="lambda repressor-like DNA-binding domains"/>
    <property type="match status" value="1"/>
</dbReference>
<gene>
    <name evidence="3" type="ORF">J2S14_002335</name>
</gene>
<protein>
    <submittedName>
        <fullName evidence="3">Transcriptional regulator with XRE-family HTH domain/thiamine kinase-like enzyme</fullName>
    </submittedName>
</protein>
<reference evidence="3 4" key="1">
    <citation type="submission" date="2023-07" db="EMBL/GenBank/DDBJ databases">
        <title>Genomic Encyclopedia of Type Strains, Phase IV (KMG-IV): sequencing the most valuable type-strain genomes for metagenomic binning, comparative biology and taxonomic classification.</title>
        <authorList>
            <person name="Goeker M."/>
        </authorList>
    </citation>
    <scope>NUCLEOTIDE SEQUENCE [LARGE SCALE GENOMIC DNA]</scope>
    <source>
        <strain evidence="3 4">DSM 27848</strain>
    </source>
</reference>
<dbReference type="PROSITE" id="PS50943">
    <property type="entry name" value="HTH_CROC1"/>
    <property type="match status" value="1"/>
</dbReference>